<evidence type="ECO:0000256" key="6">
    <source>
        <dbReference type="ARBA" id="ARBA00022692"/>
    </source>
</evidence>
<dbReference type="InterPro" id="IPR004485">
    <property type="entry name" value="Cobalamin_biosynth_CobD/CbiB"/>
</dbReference>
<evidence type="ECO:0000256" key="1">
    <source>
        <dbReference type="ARBA" id="ARBA00004651"/>
    </source>
</evidence>
<comment type="caution">
    <text evidence="9">Lacks conserved residue(s) required for the propagation of feature annotation.</text>
</comment>
<reference evidence="10" key="1">
    <citation type="journal article" date="2015" name="Int. J. Syst. Evol. Microbiol.">
        <title>Rhizobium oryzicola sp. nov., potential plant-growth-promoting endophytic bacteria isolated from rice roots.</title>
        <authorList>
            <person name="Zhang X.X."/>
            <person name="Gao J.S."/>
            <person name="Cao Y.H."/>
            <person name="Sheirdil R.A."/>
            <person name="Wang X.C."/>
            <person name="Zhang L."/>
        </authorList>
    </citation>
    <scope>NUCLEOTIDE SEQUENCE</scope>
    <source>
        <strain evidence="10">05753</strain>
    </source>
</reference>
<evidence type="ECO:0000313" key="11">
    <source>
        <dbReference type="Proteomes" id="UP001169006"/>
    </source>
</evidence>
<comment type="caution">
    <text evidence="10">The sequence shown here is derived from an EMBL/GenBank/DDBJ whole genome shotgun (WGS) entry which is preliminary data.</text>
</comment>
<dbReference type="PANTHER" id="PTHR34308">
    <property type="entry name" value="COBALAMIN BIOSYNTHESIS PROTEIN CBIB"/>
    <property type="match status" value="1"/>
</dbReference>
<feature type="transmembrane region" description="Helical" evidence="9">
    <location>
        <begin position="303"/>
        <end position="322"/>
    </location>
</feature>
<evidence type="ECO:0000256" key="3">
    <source>
        <dbReference type="ARBA" id="ARBA00006263"/>
    </source>
</evidence>
<proteinExistence type="inferred from homology"/>
<comment type="pathway">
    <text evidence="2 9">Cofactor biosynthesis; adenosylcobalamin biosynthesis.</text>
</comment>
<dbReference type="NCBIfam" id="TIGR00380">
    <property type="entry name" value="cobal_cbiB"/>
    <property type="match status" value="1"/>
</dbReference>
<feature type="transmembrane region" description="Helical" evidence="9">
    <location>
        <begin position="56"/>
        <end position="75"/>
    </location>
</feature>
<evidence type="ECO:0000256" key="9">
    <source>
        <dbReference type="HAMAP-Rule" id="MF_00024"/>
    </source>
</evidence>
<feature type="transmembrane region" description="Helical" evidence="9">
    <location>
        <begin position="81"/>
        <end position="99"/>
    </location>
</feature>
<dbReference type="Pfam" id="PF03186">
    <property type="entry name" value="CobD_Cbib"/>
    <property type="match status" value="1"/>
</dbReference>
<sequence>MAFTLAFLALLIERVFGYPQWLVARIGHPVIWIGKLIGWLEKRFNNLDLTFDKRRLRGIAAFVFLLWVVLSVALLLESGLLYLPIGLILLAVASSSLLAQKSLEDHVRAVAEALETGGLEAGRKAVSMIVGRDPDQLDEAGVSRAAIESLAENFSDGITAPAIWMGLLGLPGAALYKATNTADSMIGHKNARYGAYGWAAARFDDLINLPASRLTALLFAAAAWMTPGASAAKAWEAVRRDASKHKSPNAGWPEAAMAGALGLALAGPRIYGGELVDDHMMGKGGRREATAADIRQALALARVADQLLIILFGIIAISIIGLG</sequence>
<dbReference type="RefSeq" id="WP_302079485.1">
    <property type="nucleotide sequence ID" value="NZ_JAUKWQ010000013.1"/>
</dbReference>
<dbReference type="PANTHER" id="PTHR34308:SF1">
    <property type="entry name" value="COBALAMIN BIOSYNTHESIS PROTEIN CBIB"/>
    <property type="match status" value="1"/>
</dbReference>
<keyword evidence="4 9" id="KW-1003">Cell membrane</keyword>
<comment type="function">
    <text evidence="9">Converts cobyric acid to cobinamide by the addition of aminopropanol on the F carboxylic group.</text>
</comment>
<protein>
    <recommendedName>
        <fullName evidence="9">Cobalamin biosynthesis protein CobD</fullName>
    </recommendedName>
</protein>
<keyword evidence="5 9" id="KW-0169">Cobalamin biosynthesis</keyword>
<organism evidence="10 11">
    <name type="scientific">Rhizobium oryzicola</name>
    <dbReference type="NCBI Taxonomy" id="1232668"/>
    <lineage>
        <taxon>Bacteria</taxon>
        <taxon>Pseudomonadati</taxon>
        <taxon>Pseudomonadota</taxon>
        <taxon>Alphaproteobacteria</taxon>
        <taxon>Hyphomicrobiales</taxon>
        <taxon>Rhizobiaceae</taxon>
        <taxon>Rhizobium/Agrobacterium group</taxon>
        <taxon>Rhizobium</taxon>
    </lineage>
</organism>
<comment type="similarity">
    <text evidence="3 9">Belongs to the CobD/CbiB family.</text>
</comment>
<evidence type="ECO:0000256" key="8">
    <source>
        <dbReference type="ARBA" id="ARBA00023136"/>
    </source>
</evidence>
<dbReference type="Proteomes" id="UP001169006">
    <property type="component" value="Unassembled WGS sequence"/>
</dbReference>
<accession>A0ABT8T3X7</accession>
<keyword evidence="8 9" id="KW-0472">Membrane</keyword>
<evidence type="ECO:0000256" key="2">
    <source>
        <dbReference type="ARBA" id="ARBA00004953"/>
    </source>
</evidence>
<evidence type="ECO:0000256" key="7">
    <source>
        <dbReference type="ARBA" id="ARBA00022989"/>
    </source>
</evidence>
<keyword evidence="6 9" id="KW-0812">Transmembrane</keyword>
<comment type="subcellular location">
    <subcellularLocation>
        <location evidence="1 9">Cell membrane</location>
        <topology evidence="1 9">Multi-pass membrane protein</topology>
    </subcellularLocation>
</comment>
<dbReference type="EMBL" id="JAUKWQ010000013">
    <property type="protein sequence ID" value="MDO1585200.1"/>
    <property type="molecule type" value="Genomic_DNA"/>
</dbReference>
<name>A0ABT8T3X7_9HYPH</name>
<keyword evidence="11" id="KW-1185">Reference proteome</keyword>
<dbReference type="HAMAP" id="MF_00024">
    <property type="entry name" value="CobD_CbiB"/>
    <property type="match status" value="1"/>
</dbReference>
<reference evidence="10" key="2">
    <citation type="submission" date="2023-07" db="EMBL/GenBank/DDBJ databases">
        <authorList>
            <person name="Sun H."/>
        </authorList>
    </citation>
    <scope>NUCLEOTIDE SEQUENCE</scope>
    <source>
        <strain evidence="10">05753</strain>
    </source>
</reference>
<evidence type="ECO:0000256" key="5">
    <source>
        <dbReference type="ARBA" id="ARBA00022573"/>
    </source>
</evidence>
<evidence type="ECO:0000313" key="10">
    <source>
        <dbReference type="EMBL" id="MDO1585200.1"/>
    </source>
</evidence>
<evidence type="ECO:0000256" key="4">
    <source>
        <dbReference type="ARBA" id="ARBA00022475"/>
    </source>
</evidence>
<gene>
    <name evidence="10" type="primary">cbiB</name>
    <name evidence="9" type="synonym">cobD</name>
    <name evidence="10" type="ORF">Q2T52_24175</name>
</gene>
<keyword evidence="7 9" id="KW-1133">Transmembrane helix</keyword>